<sequence>MEADRRCSEPGADDWYAAAVVTTCMWLADATYAPPWGRPHPARSPATDRELRAYPETIEGELVAAAILLQHRPDLVRSRPGWAEGISATLRWAWHAGPPPLPGVRATESSQT</sequence>
<keyword evidence="2" id="KW-1185">Reference proteome</keyword>
<organism evidence="1 2">
    <name type="scientific">Pseudonocardia xishanensis</name>
    <dbReference type="NCBI Taxonomy" id="630995"/>
    <lineage>
        <taxon>Bacteria</taxon>
        <taxon>Bacillati</taxon>
        <taxon>Actinomycetota</taxon>
        <taxon>Actinomycetes</taxon>
        <taxon>Pseudonocardiales</taxon>
        <taxon>Pseudonocardiaceae</taxon>
        <taxon>Pseudonocardia</taxon>
    </lineage>
</organism>
<comment type="caution">
    <text evidence="1">The sequence shown here is derived from an EMBL/GenBank/DDBJ whole genome shotgun (WGS) entry which is preliminary data.</text>
</comment>
<evidence type="ECO:0000313" key="2">
    <source>
        <dbReference type="Proteomes" id="UP001501598"/>
    </source>
</evidence>
<gene>
    <name evidence="1" type="ORF">GCM10023175_02290</name>
</gene>
<name>A0ABP8RE42_9PSEU</name>
<evidence type="ECO:0000313" key="1">
    <source>
        <dbReference type="EMBL" id="GAA4536012.1"/>
    </source>
</evidence>
<dbReference type="Proteomes" id="UP001501598">
    <property type="component" value="Unassembled WGS sequence"/>
</dbReference>
<reference evidence="2" key="1">
    <citation type="journal article" date="2019" name="Int. J. Syst. Evol. Microbiol.">
        <title>The Global Catalogue of Microorganisms (GCM) 10K type strain sequencing project: providing services to taxonomists for standard genome sequencing and annotation.</title>
        <authorList>
            <consortium name="The Broad Institute Genomics Platform"/>
            <consortium name="The Broad Institute Genome Sequencing Center for Infectious Disease"/>
            <person name="Wu L."/>
            <person name="Ma J."/>
        </authorList>
    </citation>
    <scope>NUCLEOTIDE SEQUENCE [LARGE SCALE GENOMIC DNA]</scope>
    <source>
        <strain evidence="2">JCM 17906</strain>
    </source>
</reference>
<proteinExistence type="predicted"/>
<accession>A0ABP8RE42</accession>
<dbReference type="EMBL" id="BAABGT010000004">
    <property type="protein sequence ID" value="GAA4536012.1"/>
    <property type="molecule type" value="Genomic_DNA"/>
</dbReference>
<protein>
    <submittedName>
        <fullName evidence="1">Uncharacterized protein</fullName>
    </submittedName>
</protein>